<gene>
    <name evidence="2" type="ORF">ODALV1_LOCUS6916</name>
</gene>
<keyword evidence="3" id="KW-1185">Reference proteome</keyword>
<organism evidence="2 3">
    <name type="scientific">Orchesella dallaii</name>
    <dbReference type="NCBI Taxonomy" id="48710"/>
    <lineage>
        <taxon>Eukaryota</taxon>
        <taxon>Metazoa</taxon>
        <taxon>Ecdysozoa</taxon>
        <taxon>Arthropoda</taxon>
        <taxon>Hexapoda</taxon>
        <taxon>Collembola</taxon>
        <taxon>Entomobryomorpha</taxon>
        <taxon>Entomobryoidea</taxon>
        <taxon>Orchesellidae</taxon>
        <taxon>Orchesellinae</taxon>
        <taxon>Orchesella</taxon>
    </lineage>
</organism>
<comment type="caution">
    <text evidence="2">The sequence shown here is derived from an EMBL/GenBank/DDBJ whole genome shotgun (WGS) entry which is preliminary data.</text>
</comment>
<accession>A0ABP1Q6U7</accession>
<feature type="region of interest" description="Disordered" evidence="1">
    <location>
        <begin position="54"/>
        <end position="73"/>
    </location>
</feature>
<sequence length="476" mass="53833">MGNAYSDKKVCKCPDEDLPHRRSLAGSEGRCDKANTSSRSSSAATIFKYDLRSNVTPSGDSSRSQDKSVSRKGLGIITQSKRVDIKTDVDFVRFKCDCKNDNNVYINKHGTKTKILDRAVSGPSGHYLRALSDSSSESLQSSSSTSSVLPVHLMNALLTDFSELSLRSNSIEVENNEIENSKTKEAIGDVDLDCIPKNVLYYGWFFTPETSSIINTVVMHFYKVCYNQVSQFQRFILSCCKDADIRDPFEYYKRPGKRVKPDDELKYHITAKFMGRTLDLQYQPLVQPFLKKIFRIHLVGIVFTPKTLGVRVKLTHAQKLVFDEKDEYKTGRKLSISKDDNSLFQNQIQDELDSYDQLKKKRTSQCKLKAHDNSHSLTDKVVFKPFKITSPSDPPVTTSRAHITIGIAPNVKPKQTGDDLVDIIDLEQRPVAASTNFQQDFKIEHGILRQFGRHGNAFVVYPDLEMIVPGEFNPFI</sequence>
<dbReference type="InterPro" id="IPR008431">
    <property type="entry name" value="CNPase"/>
</dbReference>
<dbReference type="Gene3D" id="3.90.1740.10">
    <property type="entry name" value="2',3'-cyclic nucleotide 3'-phosphodiesterase superfamily"/>
    <property type="match status" value="1"/>
</dbReference>
<feature type="region of interest" description="Disordered" evidence="1">
    <location>
        <begin position="11"/>
        <end position="40"/>
    </location>
</feature>
<dbReference type="PANTHER" id="PTHR10156:SF0">
    <property type="entry name" value="2',3'-CYCLIC-NUCLEOTIDE 3'-PHOSPHODIESTERASE"/>
    <property type="match status" value="1"/>
</dbReference>
<name>A0ABP1Q6U7_9HEXA</name>
<feature type="compositionally biased region" description="Basic and acidic residues" evidence="1">
    <location>
        <begin position="11"/>
        <end position="20"/>
    </location>
</feature>
<dbReference type="InterPro" id="IPR009097">
    <property type="entry name" value="Cyclic_Pdiesterase"/>
</dbReference>
<evidence type="ECO:0000313" key="2">
    <source>
        <dbReference type="EMBL" id="CAL8088000.1"/>
    </source>
</evidence>
<dbReference type="Proteomes" id="UP001642540">
    <property type="component" value="Unassembled WGS sequence"/>
</dbReference>
<evidence type="ECO:0000313" key="3">
    <source>
        <dbReference type="Proteomes" id="UP001642540"/>
    </source>
</evidence>
<proteinExistence type="predicted"/>
<evidence type="ECO:0000256" key="1">
    <source>
        <dbReference type="SAM" id="MobiDB-lite"/>
    </source>
</evidence>
<protein>
    <submittedName>
        <fullName evidence="2">Uncharacterized protein</fullName>
    </submittedName>
</protein>
<dbReference type="SUPFAM" id="SSF55144">
    <property type="entry name" value="LigT-like"/>
    <property type="match status" value="1"/>
</dbReference>
<dbReference type="PANTHER" id="PTHR10156">
    <property type="entry name" value="2',3'-CYCLIC-NUCLEOTIDE 3'-PHOSPHODIESTERASE"/>
    <property type="match status" value="1"/>
</dbReference>
<dbReference type="EMBL" id="CAXLJM020000022">
    <property type="protein sequence ID" value="CAL8088000.1"/>
    <property type="molecule type" value="Genomic_DNA"/>
</dbReference>
<reference evidence="2 3" key="1">
    <citation type="submission" date="2024-08" db="EMBL/GenBank/DDBJ databases">
        <authorList>
            <person name="Cucini C."/>
            <person name="Frati F."/>
        </authorList>
    </citation>
    <scope>NUCLEOTIDE SEQUENCE [LARGE SCALE GENOMIC DNA]</scope>
</reference>